<reference evidence="2" key="2">
    <citation type="submission" date="2021-01" db="EMBL/GenBank/DDBJ databases">
        <authorList>
            <person name="Schikora-Tamarit M.A."/>
        </authorList>
    </citation>
    <scope>NUCLEOTIDE SEQUENCE</scope>
    <source>
        <strain evidence="2">CBS2887</strain>
    </source>
</reference>
<keyword evidence="1" id="KW-0472">Membrane</keyword>
<comment type="caution">
    <text evidence="2">The sequence shown here is derived from an EMBL/GenBank/DDBJ whole genome shotgun (WGS) entry which is preliminary data.</text>
</comment>
<organism evidence="2 3">
    <name type="scientific">Wickerhamomyces pijperi</name>
    <name type="common">Yeast</name>
    <name type="synonym">Pichia pijperi</name>
    <dbReference type="NCBI Taxonomy" id="599730"/>
    <lineage>
        <taxon>Eukaryota</taxon>
        <taxon>Fungi</taxon>
        <taxon>Dikarya</taxon>
        <taxon>Ascomycota</taxon>
        <taxon>Saccharomycotina</taxon>
        <taxon>Saccharomycetes</taxon>
        <taxon>Phaffomycetales</taxon>
        <taxon>Wickerhamomycetaceae</taxon>
        <taxon>Wickerhamomyces</taxon>
    </lineage>
</organism>
<reference evidence="2" key="1">
    <citation type="journal article" date="2021" name="Open Biol.">
        <title>Shared evolutionary footprints suggest mitochondrial oxidative damage underlies multiple complex I losses in fungi.</title>
        <authorList>
            <person name="Schikora-Tamarit M.A."/>
            <person name="Marcet-Houben M."/>
            <person name="Nosek J."/>
            <person name="Gabaldon T."/>
        </authorList>
    </citation>
    <scope>NUCLEOTIDE SEQUENCE</scope>
    <source>
        <strain evidence="2">CBS2887</strain>
    </source>
</reference>
<sequence>MDTCYNLASKEINKLKVSLGILYWTIPAKTIQFLAMIFNSFNFSSLMSKFNEVVTNCSLFKVMLCIRMINRLGTFLRIGSARYVKSSVLVLISLRSVEVGEAKLIGRISKDSINLKQSSI</sequence>
<evidence type="ECO:0000256" key="1">
    <source>
        <dbReference type="SAM" id="Phobius"/>
    </source>
</evidence>
<name>A0A9P8TLR7_WICPI</name>
<evidence type="ECO:0000313" key="3">
    <source>
        <dbReference type="Proteomes" id="UP000774326"/>
    </source>
</evidence>
<dbReference type="AlphaFoldDB" id="A0A9P8TLR7"/>
<protein>
    <submittedName>
        <fullName evidence="2">Uncharacterized protein</fullName>
    </submittedName>
</protein>
<gene>
    <name evidence="2" type="ORF">WICPIJ_006058</name>
</gene>
<keyword evidence="1" id="KW-1133">Transmembrane helix</keyword>
<keyword evidence="3" id="KW-1185">Reference proteome</keyword>
<dbReference type="Proteomes" id="UP000774326">
    <property type="component" value="Unassembled WGS sequence"/>
</dbReference>
<accession>A0A9P8TLR7</accession>
<evidence type="ECO:0000313" key="2">
    <source>
        <dbReference type="EMBL" id="KAH3682971.1"/>
    </source>
</evidence>
<feature type="transmembrane region" description="Helical" evidence="1">
    <location>
        <begin position="21"/>
        <end position="41"/>
    </location>
</feature>
<proteinExistence type="predicted"/>
<dbReference type="EMBL" id="JAEUBG010003301">
    <property type="protein sequence ID" value="KAH3682971.1"/>
    <property type="molecule type" value="Genomic_DNA"/>
</dbReference>
<keyword evidence="1" id="KW-0812">Transmembrane</keyword>